<name>A0ABU0E9Q6_9CELL</name>
<feature type="transmembrane region" description="Helical" evidence="2">
    <location>
        <begin position="172"/>
        <end position="194"/>
    </location>
</feature>
<feature type="compositionally biased region" description="Acidic residues" evidence="1">
    <location>
        <begin position="240"/>
        <end position="257"/>
    </location>
</feature>
<dbReference type="EMBL" id="JAUSVB010000001">
    <property type="protein sequence ID" value="MDQ0371968.1"/>
    <property type="molecule type" value="Genomic_DNA"/>
</dbReference>
<feature type="compositionally biased region" description="Polar residues" evidence="1">
    <location>
        <begin position="262"/>
        <end position="271"/>
    </location>
</feature>
<keyword evidence="2" id="KW-0472">Membrane</keyword>
<feature type="region of interest" description="Disordered" evidence="1">
    <location>
        <begin position="208"/>
        <end position="227"/>
    </location>
</feature>
<keyword evidence="2" id="KW-0812">Transmembrane</keyword>
<accession>A0ABU0E9Q6</accession>
<organism evidence="3 4">
    <name type="scientific">Cellulomonas humilata</name>
    <dbReference type="NCBI Taxonomy" id="144055"/>
    <lineage>
        <taxon>Bacteria</taxon>
        <taxon>Bacillati</taxon>
        <taxon>Actinomycetota</taxon>
        <taxon>Actinomycetes</taxon>
        <taxon>Micrococcales</taxon>
        <taxon>Cellulomonadaceae</taxon>
        <taxon>Cellulomonas</taxon>
    </lineage>
</organism>
<feature type="compositionally biased region" description="Low complexity" evidence="1">
    <location>
        <begin position="218"/>
        <end position="227"/>
    </location>
</feature>
<evidence type="ECO:0000313" key="3">
    <source>
        <dbReference type="EMBL" id="MDQ0371968.1"/>
    </source>
</evidence>
<keyword evidence="4" id="KW-1185">Reference proteome</keyword>
<evidence type="ECO:0000256" key="2">
    <source>
        <dbReference type="SAM" id="Phobius"/>
    </source>
</evidence>
<dbReference type="Proteomes" id="UP001239626">
    <property type="component" value="Unassembled WGS sequence"/>
</dbReference>
<feature type="region of interest" description="Disordered" evidence="1">
    <location>
        <begin position="233"/>
        <end position="297"/>
    </location>
</feature>
<evidence type="ECO:0008006" key="5">
    <source>
        <dbReference type="Google" id="ProtNLM"/>
    </source>
</evidence>
<evidence type="ECO:0000313" key="4">
    <source>
        <dbReference type="Proteomes" id="UP001239626"/>
    </source>
</evidence>
<feature type="transmembrane region" description="Helical" evidence="2">
    <location>
        <begin position="12"/>
        <end position="31"/>
    </location>
</feature>
<sequence>MEFTAVLAALLRRWYVVLVGLLLTAGLVYVANDAVPPTYSATGSVLLLPPGASVADGSNPLLALGGLEQPAALVVAYLAGDESRQVFAEDFPNTTYDIVLDPLSRGPLVLIKVEDPSEDDVMAALGAVLDTLPDALSMLQDQVDAPADSRVTSMPLSVDTRPTTERSDSLRALIAAAGVGMVLTLVGAIAFDSLAARRREHRRATVAVPDVEEQEPTVVAPAQVDEPAAVVPEAAPAPEAEPEPEPGAEPENVETNEADPVSSPTGASHIQPQDFARSEELYGSQWPPQALDDPALDDEYHIIHRG</sequence>
<protein>
    <recommendedName>
        <fullName evidence="5">Capsular polysaccharide biosynthesis protein</fullName>
    </recommendedName>
</protein>
<keyword evidence="2" id="KW-1133">Transmembrane helix</keyword>
<evidence type="ECO:0000256" key="1">
    <source>
        <dbReference type="SAM" id="MobiDB-lite"/>
    </source>
</evidence>
<gene>
    <name evidence="3" type="ORF">J2X26_000265</name>
</gene>
<dbReference type="RefSeq" id="WP_307489152.1">
    <property type="nucleotide sequence ID" value="NZ_JAUSVB010000001.1"/>
</dbReference>
<comment type="caution">
    <text evidence="3">The sequence shown here is derived from an EMBL/GenBank/DDBJ whole genome shotgun (WGS) entry which is preliminary data.</text>
</comment>
<reference evidence="3 4" key="1">
    <citation type="submission" date="2023-07" db="EMBL/GenBank/DDBJ databases">
        <title>Sorghum-associated microbial communities from plants grown in Nebraska, USA.</title>
        <authorList>
            <person name="Schachtman D."/>
        </authorList>
    </citation>
    <scope>NUCLEOTIDE SEQUENCE [LARGE SCALE GENOMIC DNA]</scope>
    <source>
        <strain evidence="3 4">BE332</strain>
    </source>
</reference>
<proteinExistence type="predicted"/>